<gene>
    <name evidence="2" type="ORF">ACZ87_00798</name>
    <name evidence="1" type="ORF">ACZ87_00856</name>
</gene>
<proteinExistence type="predicted"/>
<evidence type="ECO:0000313" key="3">
    <source>
        <dbReference type="Proteomes" id="UP000244334"/>
    </source>
</evidence>
<dbReference type="EMBL" id="LJAM02000044">
    <property type="protein sequence ID" value="RAP72323.1"/>
    <property type="molecule type" value="Genomic_DNA"/>
</dbReference>
<sequence length="78" mass="8897">MHLCSDALNIGFGRKASRARGDYSQINLNLLGILFQMFNSIAQTFQPTERRNPCIFSYQIVGEYVRLRSIRAAAPILY</sequence>
<keyword evidence="3" id="KW-1185">Reference proteome</keyword>
<reference evidence="1 3" key="1">
    <citation type="submission" date="2018-04" db="EMBL/GenBank/DDBJ databases">
        <title>Genomes of the Obligate Erwinia dacicola and Facultative Enterobacter sp. OLF Endosymbionts of the Olive Fruit fly, Bactrocera oleae.</title>
        <authorList>
            <person name="Estes A.M."/>
            <person name="Hearn D.J."/>
            <person name="Agarwal S."/>
            <person name="Pierson E.A."/>
            <person name="Dunning-Hotopp J.C."/>
        </authorList>
    </citation>
    <scope>NUCLEOTIDE SEQUENCE [LARGE SCALE GENOMIC DNA]</scope>
    <source>
        <strain evidence="1 3">Oroville</strain>
    </source>
</reference>
<dbReference type="EMBL" id="LJAM02000039">
    <property type="protein sequence ID" value="RAP72382.1"/>
    <property type="molecule type" value="Genomic_DNA"/>
</dbReference>
<dbReference type="Proteomes" id="UP000244334">
    <property type="component" value="Unassembled WGS sequence"/>
</dbReference>
<evidence type="ECO:0000313" key="1">
    <source>
        <dbReference type="EMBL" id="RAP72323.1"/>
    </source>
</evidence>
<name>A0A2T6MR56_9GAMM</name>
<organism evidence="1 3">
    <name type="scientific">Candidatus Erwinia dacicola</name>
    <dbReference type="NCBI Taxonomy" id="252393"/>
    <lineage>
        <taxon>Bacteria</taxon>
        <taxon>Pseudomonadati</taxon>
        <taxon>Pseudomonadota</taxon>
        <taxon>Gammaproteobacteria</taxon>
        <taxon>Enterobacterales</taxon>
        <taxon>Erwiniaceae</taxon>
        <taxon>Erwinia</taxon>
    </lineage>
</organism>
<protein>
    <submittedName>
        <fullName evidence="1">Uncharacterized protein</fullName>
    </submittedName>
</protein>
<dbReference type="AlphaFoldDB" id="A0A2T6MR56"/>
<evidence type="ECO:0000313" key="2">
    <source>
        <dbReference type="EMBL" id="RAP72382.1"/>
    </source>
</evidence>
<accession>A0A2T6MR56</accession>
<comment type="caution">
    <text evidence="1">The sequence shown here is derived from an EMBL/GenBank/DDBJ whole genome shotgun (WGS) entry which is preliminary data.</text>
</comment>